<evidence type="ECO:0000259" key="6">
    <source>
        <dbReference type="PROSITE" id="PS51742"/>
    </source>
</evidence>
<dbReference type="SMR" id="A0A445LFZ6"/>
<dbReference type="Gramene" id="XM_028370683.1">
    <property type="protein sequence ID" value="XP_028226484.1"/>
    <property type="gene ID" value="LOC114407545"/>
</dbReference>
<gene>
    <name evidence="7" type="ORF">D0Y65_008001</name>
</gene>
<keyword evidence="1" id="KW-0805">Transcription regulation</keyword>
<evidence type="ECO:0000256" key="2">
    <source>
        <dbReference type="ARBA" id="ARBA00023125"/>
    </source>
</evidence>
<reference evidence="7 8" key="1">
    <citation type="submission" date="2018-09" db="EMBL/GenBank/DDBJ databases">
        <title>A high-quality reference genome of wild soybean provides a powerful tool to mine soybean genomes.</title>
        <authorList>
            <person name="Xie M."/>
            <person name="Chung C.Y.L."/>
            <person name="Li M.-W."/>
            <person name="Wong F.-L."/>
            <person name="Chan T.-F."/>
            <person name="Lam H.-M."/>
        </authorList>
    </citation>
    <scope>NUCLEOTIDE SEQUENCE [LARGE SCALE GENOMIC DNA]</scope>
    <source>
        <strain evidence="8">cv. W05</strain>
        <tissue evidence="7">Hypocotyl of etiolated seedlings</tissue>
    </source>
</reference>
<dbReference type="PANTHER" id="PTHR31100">
    <property type="entry name" value="AT-HOOK MOTIF NUCLEAR-LOCALIZED PROTEIN 15"/>
    <property type="match status" value="1"/>
</dbReference>
<keyword evidence="2" id="KW-0238">DNA-binding</keyword>
<dbReference type="SUPFAM" id="SSF117856">
    <property type="entry name" value="AF0104/ALDC/Ptd012-like"/>
    <property type="match status" value="1"/>
</dbReference>
<keyword evidence="3" id="KW-0804">Transcription</keyword>
<dbReference type="FunFam" id="3.30.1330.80:FF:000015">
    <property type="entry name" value="AT-hook motif nuclear-localized protein 17"/>
    <property type="match status" value="1"/>
</dbReference>
<dbReference type="PANTHER" id="PTHR31100:SF63">
    <property type="entry name" value="AT-HOOK MOTIF NUCLEAR-LOCALIZED PROTEIN"/>
    <property type="match status" value="1"/>
</dbReference>
<dbReference type="GO" id="GO:0005634">
    <property type="term" value="C:nucleus"/>
    <property type="evidence" value="ECO:0007669"/>
    <property type="project" value="TreeGrafter"/>
</dbReference>
<dbReference type="GO" id="GO:0003680">
    <property type="term" value="F:minor groove of adenine-thymine-rich DNA binding"/>
    <property type="evidence" value="ECO:0007669"/>
    <property type="project" value="InterPro"/>
</dbReference>
<dbReference type="InterPro" id="IPR005175">
    <property type="entry name" value="PPC_dom"/>
</dbReference>
<comment type="caution">
    <text evidence="7">The sequence shown here is derived from an EMBL/GenBank/DDBJ whole genome shotgun (WGS) entry which is preliminary data.</text>
</comment>
<organism evidence="7 8">
    <name type="scientific">Glycine soja</name>
    <name type="common">Wild soybean</name>
    <dbReference type="NCBI Taxonomy" id="3848"/>
    <lineage>
        <taxon>Eukaryota</taxon>
        <taxon>Viridiplantae</taxon>
        <taxon>Streptophyta</taxon>
        <taxon>Embryophyta</taxon>
        <taxon>Tracheophyta</taxon>
        <taxon>Spermatophyta</taxon>
        <taxon>Magnoliopsida</taxon>
        <taxon>eudicotyledons</taxon>
        <taxon>Gunneridae</taxon>
        <taxon>Pentapetalae</taxon>
        <taxon>rosids</taxon>
        <taxon>fabids</taxon>
        <taxon>Fabales</taxon>
        <taxon>Fabaceae</taxon>
        <taxon>Papilionoideae</taxon>
        <taxon>50 kb inversion clade</taxon>
        <taxon>NPAAA clade</taxon>
        <taxon>indigoferoid/millettioid clade</taxon>
        <taxon>Phaseoleae</taxon>
        <taxon>Glycine</taxon>
        <taxon>Glycine subgen. Soja</taxon>
    </lineage>
</organism>
<dbReference type="Gene3D" id="3.30.1330.80">
    <property type="entry name" value="Hypothetical protein, similar to alpha- acetolactate decarboxylase, domain 2"/>
    <property type="match status" value="1"/>
</dbReference>
<dbReference type="EMBL" id="QZWG01000003">
    <property type="protein sequence ID" value="RZC22096.1"/>
    <property type="molecule type" value="Genomic_DNA"/>
</dbReference>
<dbReference type="GO" id="GO:0003700">
    <property type="term" value="F:DNA-binding transcription factor activity"/>
    <property type="evidence" value="ECO:0007669"/>
    <property type="project" value="TreeGrafter"/>
</dbReference>
<keyword evidence="4" id="KW-0539">Nucleus</keyword>
<dbReference type="InterPro" id="IPR014476">
    <property type="entry name" value="AHL15-29"/>
</dbReference>
<dbReference type="AlphaFoldDB" id="A0A445LFZ6"/>
<keyword evidence="8" id="KW-1185">Reference proteome</keyword>
<dbReference type="PROSITE" id="PS51742">
    <property type="entry name" value="PPC"/>
    <property type="match status" value="1"/>
</dbReference>
<evidence type="ECO:0000256" key="5">
    <source>
        <dbReference type="SAM" id="MobiDB-lite"/>
    </source>
</evidence>
<evidence type="ECO:0000313" key="8">
    <source>
        <dbReference type="Proteomes" id="UP000289340"/>
    </source>
</evidence>
<feature type="region of interest" description="Disordered" evidence="5">
    <location>
        <begin position="1"/>
        <end position="40"/>
    </location>
</feature>
<proteinExistence type="predicted"/>
<name>A0A445LFZ6_GLYSO</name>
<evidence type="ECO:0000313" key="7">
    <source>
        <dbReference type="EMBL" id="RZC22096.1"/>
    </source>
</evidence>
<evidence type="ECO:0000256" key="1">
    <source>
        <dbReference type="ARBA" id="ARBA00023015"/>
    </source>
</evidence>
<accession>A0A445LFZ6</accession>
<dbReference type="Pfam" id="PF03479">
    <property type="entry name" value="PCC"/>
    <property type="match status" value="1"/>
</dbReference>
<dbReference type="Proteomes" id="UP000289340">
    <property type="component" value="Chromosome 3"/>
</dbReference>
<evidence type="ECO:0000256" key="4">
    <source>
        <dbReference type="ARBA" id="ARBA00023242"/>
    </source>
</evidence>
<feature type="compositionally biased region" description="Polar residues" evidence="5">
    <location>
        <begin position="1"/>
        <end position="34"/>
    </location>
</feature>
<sequence>MVNPSTIIPPSSEEYTVHNSIGSSSHQMPPSSNKGCGRPLGSKNKPKIPLVINQDSDLALKPIFIQVPKNSDVIEAVVQFARHCQVSITVQCASGSILEATLCQTLPDTSTFVVFGPFTLISLTGTYINNNLSASSSSLSSPSNLDHNCSFTISFCSNLGQSFNGIVGGKVIAADDVTVVVTILKEL</sequence>
<protein>
    <submittedName>
        <fullName evidence="7">AT-hook motif nuclear-localized protein 17</fullName>
    </submittedName>
</protein>
<evidence type="ECO:0000256" key="3">
    <source>
        <dbReference type="ARBA" id="ARBA00023163"/>
    </source>
</evidence>
<feature type="domain" description="PPC" evidence="6">
    <location>
        <begin position="55"/>
        <end position="187"/>
    </location>
</feature>